<dbReference type="InterPro" id="IPR000160">
    <property type="entry name" value="GGDEF_dom"/>
</dbReference>
<evidence type="ECO:0000256" key="1">
    <source>
        <dbReference type="ARBA" id="ARBA00001946"/>
    </source>
</evidence>
<evidence type="ECO:0000256" key="3">
    <source>
        <dbReference type="ARBA" id="ARBA00012528"/>
    </source>
</evidence>
<dbReference type="NCBIfam" id="TIGR00254">
    <property type="entry name" value="GGDEF"/>
    <property type="match status" value="1"/>
</dbReference>
<dbReference type="GO" id="GO:0005525">
    <property type="term" value="F:GTP binding"/>
    <property type="evidence" value="ECO:0007669"/>
    <property type="project" value="UniProtKB-KW"/>
</dbReference>
<dbReference type="GO" id="GO:0052621">
    <property type="term" value="F:diguanylate cyclase activity"/>
    <property type="evidence" value="ECO:0007669"/>
    <property type="project" value="UniProtKB-EC"/>
</dbReference>
<dbReference type="SUPFAM" id="SSF55785">
    <property type="entry name" value="PYP-like sensor domain (PAS domain)"/>
    <property type="match status" value="1"/>
</dbReference>
<dbReference type="InterPro" id="IPR000014">
    <property type="entry name" value="PAS"/>
</dbReference>
<keyword evidence="4" id="KW-0342">GTP-binding</keyword>
<evidence type="ECO:0000256" key="4">
    <source>
        <dbReference type="ARBA" id="ARBA00023134"/>
    </source>
</evidence>
<organism evidence="7 8">
    <name type="scientific">Kosakonia sacchari</name>
    <dbReference type="NCBI Taxonomy" id="1158459"/>
    <lineage>
        <taxon>Bacteria</taxon>
        <taxon>Pseudomonadati</taxon>
        <taxon>Pseudomonadota</taxon>
        <taxon>Gammaproteobacteria</taxon>
        <taxon>Enterobacterales</taxon>
        <taxon>Enterobacteriaceae</taxon>
        <taxon>Kosakonia</taxon>
    </lineage>
</organism>
<dbReference type="CDD" id="cd01949">
    <property type="entry name" value="GGDEF"/>
    <property type="match status" value="1"/>
</dbReference>
<evidence type="ECO:0000259" key="6">
    <source>
        <dbReference type="PROSITE" id="PS50887"/>
    </source>
</evidence>
<comment type="pathway">
    <text evidence="2">Purine metabolism; 3',5'-cyclic di-GMP biosynthesis.</text>
</comment>
<dbReference type="InterPro" id="IPR035965">
    <property type="entry name" value="PAS-like_dom_sf"/>
</dbReference>
<dbReference type="PANTHER" id="PTHR45138:SF9">
    <property type="entry name" value="DIGUANYLATE CYCLASE DGCM-RELATED"/>
    <property type="match status" value="1"/>
</dbReference>
<comment type="catalytic activity">
    <reaction evidence="5">
        <text>2 GTP = 3',3'-c-di-GMP + 2 diphosphate</text>
        <dbReference type="Rhea" id="RHEA:24898"/>
        <dbReference type="ChEBI" id="CHEBI:33019"/>
        <dbReference type="ChEBI" id="CHEBI:37565"/>
        <dbReference type="ChEBI" id="CHEBI:58805"/>
        <dbReference type="EC" id="2.7.7.65"/>
    </reaction>
</comment>
<dbReference type="SUPFAM" id="SSF55073">
    <property type="entry name" value="Nucleotide cyclase"/>
    <property type="match status" value="1"/>
</dbReference>
<keyword evidence="4" id="KW-0547">Nucleotide-binding</keyword>
<dbReference type="InterPro" id="IPR050469">
    <property type="entry name" value="Diguanylate_Cyclase"/>
</dbReference>
<protein>
    <recommendedName>
        <fullName evidence="3">diguanylate cyclase</fullName>
        <ecNumber evidence="3">2.7.7.65</ecNumber>
    </recommendedName>
</protein>
<dbReference type="Gene3D" id="3.30.70.270">
    <property type="match status" value="1"/>
</dbReference>
<sequence>MKIENSAVPPEDADAALSVLVRLMPWLTAQRSMEEILRAINAALGSTLAWVVIRQDDAWQLVSAGTPGCTLQDVQTFLEQSQLQRHQRAWRVICWRRHAGDLLFPHQEISARKLRSGILCKLNYKESGLEGYFFLAFPQPLSSLSIVKNVVIVLVEKLKNYLAEIVARERTAKEMQRIVTQYKALFERAPVLMNSFDKSNRCVLWNGECERVFGWSINELNQQADPLALFFPDPEVRQKVRASVNTSPGVDMHEWHPVRRDGQVLTVLWSNIQLPDHPVLSIGLDITERKKAERQLEMKATIDDLTGCYNRFSMLRKLKEALVSCRPDEPRSHFSLLMLDLDYFKNINDRWGHLTGDAALIHFCDQIREHCDPSYIFGRLGGEEFLILMPHTDSKMALRFSQKIRASLARNPLFSNGEKIALSFSAGLVFVTGEESDTSVLLTLADNALYDAKRAGRSKTVVVGAFL</sequence>
<feature type="domain" description="GGDEF" evidence="6">
    <location>
        <begin position="332"/>
        <end position="465"/>
    </location>
</feature>
<dbReference type="FunFam" id="3.30.70.270:FF:000001">
    <property type="entry name" value="Diguanylate cyclase domain protein"/>
    <property type="match status" value="1"/>
</dbReference>
<evidence type="ECO:0000313" key="8">
    <source>
        <dbReference type="Proteomes" id="UP000183569"/>
    </source>
</evidence>
<dbReference type="EMBL" id="FMUI01000013">
    <property type="protein sequence ID" value="SCX58965.1"/>
    <property type="molecule type" value="Genomic_DNA"/>
</dbReference>
<dbReference type="CDD" id="cd00130">
    <property type="entry name" value="PAS"/>
    <property type="match status" value="1"/>
</dbReference>
<dbReference type="InterPro" id="IPR043128">
    <property type="entry name" value="Rev_trsase/Diguanyl_cyclase"/>
</dbReference>
<accession>A0A1G4Z081</accession>
<dbReference type="RefSeq" id="WP_017459476.1">
    <property type="nucleotide sequence ID" value="NZ_FMUI01000013.1"/>
</dbReference>
<dbReference type="Proteomes" id="UP000183569">
    <property type="component" value="Unassembled WGS sequence"/>
</dbReference>
<evidence type="ECO:0000313" key="7">
    <source>
        <dbReference type="EMBL" id="SCX58965.1"/>
    </source>
</evidence>
<evidence type="ECO:0000256" key="5">
    <source>
        <dbReference type="ARBA" id="ARBA00034247"/>
    </source>
</evidence>
<dbReference type="GeneID" id="23845368"/>
<gene>
    <name evidence="7" type="ORF">SAMN02927897_03718</name>
</gene>
<dbReference type="PROSITE" id="PS50887">
    <property type="entry name" value="GGDEF"/>
    <property type="match status" value="1"/>
</dbReference>
<evidence type="ECO:0000256" key="2">
    <source>
        <dbReference type="ARBA" id="ARBA00004665"/>
    </source>
</evidence>
<comment type="cofactor">
    <cofactor evidence="1">
        <name>Mg(2+)</name>
        <dbReference type="ChEBI" id="CHEBI:18420"/>
    </cofactor>
</comment>
<dbReference type="Pfam" id="PF00990">
    <property type="entry name" value="GGDEF"/>
    <property type="match status" value="1"/>
</dbReference>
<proteinExistence type="predicted"/>
<dbReference type="SMART" id="SM00267">
    <property type="entry name" value="GGDEF"/>
    <property type="match status" value="1"/>
</dbReference>
<dbReference type="NCBIfam" id="TIGR00229">
    <property type="entry name" value="sensory_box"/>
    <property type="match status" value="1"/>
</dbReference>
<comment type="caution">
    <text evidence="7">The sequence shown here is derived from an EMBL/GenBank/DDBJ whole genome shotgun (WGS) entry which is preliminary data.</text>
</comment>
<name>A0A1G4Z081_9ENTR</name>
<dbReference type="PANTHER" id="PTHR45138">
    <property type="entry name" value="REGULATORY COMPONENTS OF SENSORY TRANSDUCTION SYSTEM"/>
    <property type="match status" value="1"/>
</dbReference>
<dbReference type="AlphaFoldDB" id="A0A1G4Z081"/>
<dbReference type="InterPro" id="IPR029787">
    <property type="entry name" value="Nucleotide_cyclase"/>
</dbReference>
<dbReference type="Gene3D" id="3.30.450.20">
    <property type="entry name" value="PAS domain"/>
    <property type="match status" value="1"/>
</dbReference>
<dbReference type="EC" id="2.7.7.65" evidence="3"/>
<reference evidence="7 8" key="1">
    <citation type="submission" date="2016-10" db="EMBL/GenBank/DDBJ databases">
        <authorList>
            <person name="Varghese N."/>
            <person name="Submissions S."/>
        </authorList>
    </citation>
    <scope>NUCLEOTIDE SEQUENCE [LARGE SCALE GENOMIC DNA]</scope>
    <source>
        <strain evidence="7 8">CGMCC 1.12102</strain>
    </source>
</reference>